<evidence type="ECO:0000256" key="3">
    <source>
        <dbReference type="ARBA" id="ARBA00022475"/>
    </source>
</evidence>
<evidence type="ECO:0000256" key="2">
    <source>
        <dbReference type="ARBA" id="ARBA00022448"/>
    </source>
</evidence>
<evidence type="ECO:0000256" key="7">
    <source>
        <dbReference type="SAM" id="Phobius"/>
    </source>
</evidence>
<feature type="domain" description="Major facilitator superfamily (MFS) profile" evidence="8">
    <location>
        <begin position="11"/>
        <end position="400"/>
    </location>
</feature>
<dbReference type="GO" id="GO:0005886">
    <property type="term" value="C:plasma membrane"/>
    <property type="evidence" value="ECO:0007669"/>
    <property type="project" value="UniProtKB-SubCell"/>
</dbReference>
<feature type="transmembrane region" description="Helical" evidence="7">
    <location>
        <begin position="221"/>
        <end position="247"/>
    </location>
</feature>
<keyword evidence="4 7" id="KW-0812">Transmembrane</keyword>
<name>A0A3A1R4N3_9BACI</name>
<evidence type="ECO:0000313" key="10">
    <source>
        <dbReference type="Proteomes" id="UP000265801"/>
    </source>
</evidence>
<keyword evidence="5 7" id="KW-1133">Transmembrane helix</keyword>
<dbReference type="GO" id="GO:0022857">
    <property type="term" value="F:transmembrane transporter activity"/>
    <property type="evidence" value="ECO:0007669"/>
    <property type="project" value="InterPro"/>
</dbReference>
<feature type="transmembrane region" description="Helical" evidence="7">
    <location>
        <begin position="312"/>
        <end position="333"/>
    </location>
</feature>
<comment type="caution">
    <text evidence="9">The sequence shown here is derived from an EMBL/GenBank/DDBJ whole genome shotgun (WGS) entry which is preliminary data.</text>
</comment>
<feature type="transmembrane region" description="Helical" evidence="7">
    <location>
        <begin position="377"/>
        <end position="399"/>
    </location>
</feature>
<dbReference type="Proteomes" id="UP000265801">
    <property type="component" value="Unassembled WGS sequence"/>
</dbReference>
<feature type="transmembrane region" description="Helical" evidence="7">
    <location>
        <begin position="288"/>
        <end position="306"/>
    </location>
</feature>
<dbReference type="PANTHER" id="PTHR23513">
    <property type="entry name" value="INTEGRAL MEMBRANE EFFLUX PROTEIN-RELATED"/>
    <property type="match status" value="1"/>
</dbReference>
<evidence type="ECO:0000256" key="1">
    <source>
        <dbReference type="ARBA" id="ARBA00004651"/>
    </source>
</evidence>
<evidence type="ECO:0000313" key="9">
    <source>
        <dbReference type="EMBL" id="RIW37327.1"/>
    </source>
</evidence>
<dbReference type="EMBL" id="QXIR01000004">
    <property type="protein sequence ID" value="RIW37327.1"/>
    <property type="molecule type" value="Genomic_DNA"/>
</dbReference>
<keyword evidence="6 7" id="KW-0472">Membrane</keyword>
<organism evidence="9 10">
    <name type="scientific">Bacillus salacetis</name>
    <dbReference type="NCBI Taxonomy" id="2315464"/>
    <lineage>
        <taxon>Bacteria</taxon>
        <taxon>Bacillati</taxon>
        <taxon>Bacillota</taxon>
        <taxon>Bacilli</taxon>
        <taxon>Bacillales</taxon>
        <taxon>Bacillaceae</taxon>
        <taxon>Bacillus</taxon>
    </lineage>
</organism>
<feature type="transmembrane region" description="Helical" evidence="7">
    <location>
        <begin position="345"/>
        <end position="365"/>
    </location>
</feature>
<dbReference type="SUPFAM" id="SSF103473">
    <property type="entry name" value="MFS general substrate transporter"/>
    <property type="match status" value="1"/>
</dbReference>
<sequence length="411" mass="44086">MSNLEIIKNKNFVMYWLGYLFSALGDAVFILSVSWLIVDMTGSGVIMGTFLLFAGVPRVMFMLIGGIAVDRFSSRKVMLWSDILRSIVLFTFAAASMTGSTSLLLIYALGAVFGTVDAFYWPAVTAIRQRIVHREQYTQSNSILTGTWQAAAIAGPLFGGIMINLLSFPISFMINALSFLISAATLFYIKLLPESQELLRENQTVIGEVREGARFVFGHPLLIVIIVTAVFGNMAMSTILVGLPFLAKDFSAGAQGLSQMQAGLGAGGIAASVLLSAFIVIKKPKPRAKMAVLFVQGCMIFLIGFTQNHWQAAFLVALIGAAGATLGVLEQSLSQTIIPHHMMGRVYSIILIAAQGMTPAAQAVNGLLIDAVGVHDIFFYGGVLGMLSGLIGFFIPAVVNYHVPAEKPVSA</sequence>
<dbReference type="RefSeq" id="WP_119545746.1">
    <property type="nucleotide sequence ID" value="NZ_QXIR01000004.1"/>
</dbReference>
<reference evidence="9 10" key="1">
    <citation type="submission" date="2018-09" db="EMBL/GenBank/DDBJ databases">
        <title>Bacillus saliacetes sp. nov., isolated from Thai shrimp paste (Ka-pi).</title>
        <authorList>
            <person name="Daroonpunt R."/>
            <person name="Tanasupawat S."/>
            <person name="Yiamsombut S."/>
        </authorList>
    </citation>
    <scope>NUCLEOTIDE SEQUENCE [LARGE SCALE GENOMIC DNA]</scope>
    <source>
        <strain evidence="9 10">SKP7-4</strain>
    </source>
</reference>
<feature type="transmembrane region" description="Helical" evidence="7">
    <location>
        <begin position="259"/>
        <end position="281"/>
    </location>
</feature>
<dbReference type="InterPro" id="IPR036259">
    <property type="entry name" value="MFS_trans_sf"/>
</dbReference>
<dbReference type="AlphaFoldDB" id="A0A3A1R4N3"/>
<dbReference type="OrthoDB" id="3613552at2"/>
<evidence type="ECO:0000256" key="4">
    <source>
        <dbReference type="ARBA" id="ARBA00022692"/>
    </source>
</evidence>
<dbReference type="Gene3D" id="1.20.1250.20">
    <property type="entry name" value="MFS general substrate transporter like domains"/>
    <property type="match status" value="1"/>
</dbReference>
<feature type="transmembrane region" description="Helical" evidence="7">
    <location>
        <begin position="77"/>
        <end position="98"/>
    </location>
</feature>
<dbReference type="Pfam" id="PF07690">
    <property type="entry name" value="MFS_1"/>
    <property type="match status" value="1"/>
</dbReference>
<evidence type="ECO:0000256" key="5">
    <source>
        <dbReference type="ARBA" id="ARBA00022989"/>
    </source>
</evidence>
<keyword evidence="10" id="KW-1185">Reference proteome</keyword>
<feature type="transmembrane region" description="Helical" evidence="7">
    <location>
        <begin position="12"/>
        <end position="38"/>
    </location>
</feature>
<proteinExistence type="predicted"/>
<accession>A0A3A1R4N3</accession>
<dbReference type="InterPro" id="IPR011701">
    <property type="entry name" value="MFS"/>
</dbReference>
<gene>
    <name evidence="9" type="ORF">D3H55_04625</name>
</gene>
<feature type="transmembrane region" description="Helical" evidence="7">
    <location>
        <begin position="44"/>
        <end position="65"/>
    </location>
</feature>
<evidence type="ECO:0000256" key="6">
    <source>
        <dbReference type="ARBA" id="ARBA00023136"/>
    </source>
</evidence>
<keyword evidence="2" id="KW-0813">Transport</keyword>
<evidence type="ECO:0000259" key="8">
    <source>
        <dbReference type="PROSITE" id="PS50850"/>
    </source>
</evidence>
<keyword evidence="3" id="KW-1003">Cell membrane</keyword>
<protein>
    <submittedName>
        <fullName evidence="9">MFS transporter</fullName>
    </submittedName>
</protein>
<comment type="subcellular location">
    <subcellularLocation>
        <location evidence="1">Cell membrane</location>
        <topology evidence="1">Multi-pass membrane protein</topology>
    </subcellularLocation>
</comment>
<dbReference type="InterPro" id="IPR020846">
    <property type="entry name" value="MFS_dom"/>
</dbReference>
<dbReference type="PANTHER" id="PTHR23513:SF6">
    <property type="entry name" value="MAJOR FACILITATOR SUPERFAMILY ASSOCIATED DOMAIN-CONTAINING PROTEIN"/>
    <property type="match status" value="1"/>
</dbReference>
<dbReference type="PROSITE" id="PS50850">
    <property type="entry name" value="MFS"/>
    <property type="match status" value="1"/>
</dbReference>
<dbReference type="CDD" id="cd06173">
    <property type="entry name" value="MFS_MefA_like"/>
    <property type="match status" value="1"/>
</dbReference>